<gene>
    <name evidence="2" type="ORF">ACFPYJ_27060</name>
</gene>
<dbReference type="Pfam" id="PF04608">
    <property type="entry name" value="PgpA"/>
    <property type="match status" value="1"/>
</dbReference>
<reference evidence="3" key="1">
    <citation type="journal article" date="2019" name="Int. J. Syst. Evol. Microbiol.">
        <title>The Global Catalogue of Microorganisms (GCM) 10K type strain sequencing project: providing services to taxonomists for standard genome sequencing and annotation.</title>
        <authorList>
            <consortium name="The Broad Institute Genomics Platform"/>
            <consortium name="The Broad Institute Genome Sequencing Center for Infectious Disease"/>
            <person name="Wu L."/>
            <person name="Ma J."/>
        </authorList>
    </citation>
    <scope>NUCLEOTIDE SEQUENCE [LARGE SCALE GENOMIC DNA]</scope>
    <source>
        <strain evidence="3">CGMCC 1.3240</strain>
    </source>
</reference>
<evidence type="ECO:0000313" key="3">
    <source>
        <dbReference type="Proteomes" id="UP001596047"/>
    </source>
</evidence>
<comment type="caution">
    <text evidence="2">The sequence shown here is derived from an EMBL/GenBank/DDBJ whole genome shotgun (WGS) entry which is preliminary data.</text>
</comment>
<protein>
    <submittedName>
        <fullName evidence="2">Phosphatidylglycerophosphatase A</fullName>
        <ecNumber evidence="2">3.1.3.27</ecNumber>
    </submittedName>
</protein>
<dbReference type="Proteomes" id="UP001596047">
    <property type="component" value="Unassembled WGS sequence"/>
</dbReference>
<organism evidence="2 3">
    <name type="scientific">Paenibacillus solisilvae</name>
    <dbReference type="NCBI Taxonomy" id="2486751"/>
    <lineage>
        <taxon>Bacteria</taxon>
        <taxon>Bacillati</taxon>
        <taxon>Bacillota</taxon>
        <taxon>Bacilli</taxon>
        <taxon>Bacillales</taxon>
        <taxon>Paenibacillaceae</taxon>
        <taxon>Paenibacillus</taxon>
    </lineage>
</organism>
<evidence type="ECO:0000259" key="1">
    <source>
        <dbReference type="Pfam" id="PF04608"/>
    </source>
</evidence>
<evidence type="ECO:0000313" key="2">
    <source>
        <dbReference type="EMBL" id="MFC5652713.1"/>
    </source>
</evidence>
<dbReference type="SUPFAM" id="SSF101307">
    <property type="entry name" value="YutG-like"/>
    <property type="match status" value="1"/>
</dbReference>
<dbReference type="EC" id="3.1.3.27" evidence="2"/>
<keyword evidence="3" id="KW-1185">Reference proteome</keyword>
<dbReference type="InterPro" id="IPR026038">
    <property type="entry name" value="Put_PGPase"/>
</dbReference>
<dbReference type="EMBL" id="JBHSOW010000104">
    <property type="protein sequence ID" value="MFC5652713.1"/>
    <property type="molecule type" value="Genomic_DNA"/>
</dbReference>
<keyword evidence="2" id="KW-0378">Hydrolase</keyword>
<accession>A0ABW0W5F8</accession>
<proteinExistence type="predicted"/>
<feature type="domain" description="YutG/PgpA" evidence="1">
    <location>
        <begin position="31"/>
        <end position="163"/>
    </location>
</feature>
<dbReference type="CDD" id="cd06971">
    <property type="entry name" value="PgpA"/>
    <property type="match status" value="1"/>
</dbReference>
<dbReference type="InterPro" id="IPR036681">
    <property type="entry name" value="PgpA-like_sf"/>
</dbReference>
<dbReference type="PIRSF" id="PIRSF019587">
    <property type="entry name" value="PGPase"/>
    <property type="match status" value="1"/>
</dbReference>
<name>A0ABW0W5F8_9BACL</name>
<dbReference type="RefSeq" id="WP_379191360.1">
    <property type="nucleotide sequence ID" value="NZ_JBHSOW010000104.1"/>
</dbReference>
<dbReference type="GO" id="GO:0008962">
    <property type="term" value="F:phosphatidylglycerophosphatase activity"/>
    <property type="evidence" value="ECO:0007669"/>
    <property type="project" value="UniProtKB-EC"/>
</dbReference>
<dbReference type="Gene3D" id="1.10.3760.10">
    <property type="entry name" value="PgpA-like"/>
    <property type="match status" value="1"/>
</dbReference>
<dbReference type="InterPro" id="IPR007686">
    <property type="entry name" value="YutG/PgpA"/>
</dbReference>
<sequence>MPKSKLYSLNSQTVATATREWLLKRGVTIPQIGELVMFLQQSYYPELTPDECERYVEAVLSKREVQNAVLTGIQLDMLAEEGKLLPPLQEMIDNDEGLYGCDEILALSIVNVYGSIGFTNFGYVDKLKPGILKKLNDKEDAACHTFLDDIVGAIAAAASSRIAHRKQAERENIIEPPID</sequence>